<dbReference type="EMBL" id="CAJVQC010001344">
    <property type="protein sequence ID" value="CAG8492607.1"/>
    <property type="molecule type" value="Genomic_DNA"/>
</dbReference>
<name>A0ACA9KTK7_9GLOM</name>
<protein>
    <submittedName>
        <fullName evidence="1">629_t:CDS:1</fullName>
    </submittedName>
</protein>
<dbReference type="Proteomes" id="UP000789920">
    <property type="component" value="Unassembled WGS sequence"/>
</dbReference>
<organism evidence="1 2">
    <name type="scientific">Racocetra persica</name>
    <dbReference type="NCBI Taxonomy" id="160502"/>
    <lineage>
        <taxon>Eukaryota</taxon>
        <taxon>Fungi</taxon>
        <taxon>Fungi incertae sedis</taxon>
        <taxon>Mucoromycota</taxon>
        <taxon>Glomeromycotina</taxon>
        <taxon>Glomeromycetes</taxon>
        <taxon>Diversisporales</taxon>
        <taxon>Gigasporaceae</taxon>
        <taxon>Racocetra</taxon>
    </lineage>
</organism>
<sequence>MSLSLYPDTNYTPEEWYKYCKMLQVYENETPERHWKFSYISNKYCGVSHDKYLKIKQKPK</sequence>
<reference evidence="1" key="1">
    <citation type="submission" date="2021-06" db="EMBL/GenBank/DDBJ databases">
        <authorList>
            <person name="Kallberg Y."/>
            <person name="Tangrot J."/>
            <person name="Rosling A."/>
        </authorList>
    </citation>
    <scope>NUCLEOTIDE SEQUENCE</scope>
    <source>
        <strain evidence="1">MA461A</strain>
    </source>
</reference>
<keyword evidence="2" id="KW-1185">Reference proteome</keyword>
<evidence type="ECO:0000313" key="2">
    <source>
        <dbReference type="Proteomes" id="UP000789920"/>
    </source>
</evidence>
<accession>A0ACA9KTK7</accession>
<evidence type="ECO:0000313" key="1">
    <source>
        <dbReference type="EMBL" id="CAG8492607.1"/>
    </source>
</evidence>
<proteinExistence type="predicted"/>
<gene>
    <name evidence="1" type="ORF">RPERSI_LOCUS1458</name>
</gene>
<comment type="caution">
    <text evidence="1">The sequence shown here is derived from an EMBL/GenBank/DDBJ whole genome shotgun (WGS) entry which is preliminary data.</text>
</comment>